<dbReference type="Pfam" id="PF13602">
    <property type="entry name" value="ADH_zinc_N_2"/>
    <property type="match status" value="1"/>
</dbReference>
<dbReference type="SMART" id="SM00829">
    <property type="entry name" value="PKS_ER"/>
    <property type="match status" value="1"/>
</dbReference>
<dbReference type="SUPFAM" id="SSF51735">
    <property type="entry name" value="NAD(P)-binding Rossmann-fold domains"/>
    <property type="match status" value="1"/>
</dbReference>
<evidence type="ECO:0000313" key="3">
    <source>
        <dbReference type="EMBL" id="RJT12335.1"/>
    </source>
</evidence>
<dbReference type="RefSeq" id="WP_112167748.1">
    <property type="nucleotide sequence ID" value="NZ_JYDE01000020.1"/>
</dbReference>
<accession>A0ABX9P1P9</accession>
<evidence type="ECO:0000313" key="4">
    <source>
        <dbReference type="Proteomes" id="UP000284119"/>
    </source>
</evidence>
<dbReference type="InterPro" id="IPR011032">
    <property type="entry name" value="GroES-like_sf"/>
</dbReference>
<organism evidence="3 4">
    <name type="scientific">Rahnella inusitata</name>
    <dbReference type="NCBI Taxonomy" id="58169"/>
    <lineage>
        <taxon>Bacteria</taxon>
        <taxon>Pseudomonadati</taxon>
        <taxon>Pseudomonadota</taxon>
        <taxon>Gammaproteobacteria</taxon>
        <taxon>Enterobacterales</taxon>
        <taxon>Yersiniaceae</taxon>
        <taxon>Rahnella</taxon>
    </lineage>
</organism>
<name>A0ABX9P1P9_9GAMM</name>
<dbReference type="PANTHER" id="PTHR11695:SF294">
    <property type="entry name" value="RETICULON-4-INTERACTING PROTEIN 1, MITOCHONDRIAL"/>
    <property type="match status" value="1"/>
</dbReference>
<dbReference type="Pfam" id="PF08240">
    <property type="entry name" value="ADH_N"/>
    <property type="match status" value="1"/>
</dbReference>
<dbReference type="Proteomes" id="UP000284119">
    <property type="component" value="Unassembled WGS sequence"/>
</dbReference>
<dbReference type="InterPro" id="IPR020843">
    <property type="entry name" value="ER"/>
</dbReference>
<comment type="caution">
    <text evidence="3">The sequence shown here is derived from an EMBL/GenBank/DDBJ whole genome shotgun (WGS) entry which is preliminary data.</text>
</comment>
<dbReference type="Gene3D" id="3.90.180.10">
    <property type="entry name" value="Medium-chain alcohol dehydrogenases, catalytic domain"/>
    <property type="match status" value="1"/>
</dbReference>
<dbReference type="PANTHER" id="PTHR11695">
    <property type="entry name" value="ALCOHOL DEHYDROGENASE RELATED"/>
    <property type="match status" value="1"/>
</dbReference>
<dbReference type="PROSITE" id="PS01162">
    <property type="entry name" value="QOR_ZETA_CRYSTAL"/>
    <property type="match status" value="1"/>
</dbReference>
<protein>
    <submittedName>
        <fullName evidence="3">NADP-dependent oxidoreductase</fullName>
    </submittedName>
</protein>
<dbReference type="InterPro" id="IPR002364">
    <property type="entry name" value="Quin_OxRdtase/zeta-crystal_CS"/>
</dbReference>
<proteinExistence type="predicted"/>
<dbReference type="EMBL" id="RAHG01000006">
    <property type="protein sequence ID" value="RJT12335.1"/>
    <property type="molecule type" value="Genomic_DNA"/>
</dbReference>
<dbReference type="InterPro" id="IPR036291">
    <property type="entry name" value="NAD(P)-bd_dom_sf"/>
</dbReference>
<evidence type="ECO:0000259" key="2">
    <source>
        <dbReference type="SMART" id="SM00829"/>
    </source>
</evidence>
<sequence length="326" mass="34057">MNHSPTPDRGNTNEQQAKGRALRLHAYGGPEALKVDHVSSPEPGPGEVLVSIKAAAVNGIDWKIREGHLRERFKLTLPATLGIEMAGVVIRTGYDVTNVKPGDRVMAALGGVGAYTDFLVIDAEKLVLTPAGLSDVQAAAIPVAAMTAWHVIQAADFDLSGKRVLIQGAAGGVGGFAVQFAKMAGATVYATASTTSLQHVRALGADDVIDYRQQTLENLADQIDLVVDLVGGVVLDQCWDLLAPGGLLVSIAAPDVIARAPLGRRGVFLSNKPDTARLASIAQQVAAGTLRSTIAEVISLGDLPLAIERNRTGHPPGKIVADLTLK</sequence>
<dbReference type="InterPro" id="IPR013154">
    <property type="entry name" value="ADH-like_N"/>
</dbReference>
<dbReference type="SUPFAM" id="SSF50129">
    <property type="entry name" value="GroES-like"/>
    <property type="match status" value="1"/>
</dbReference>
<reference evidence="3 4" key="1">
    <citation type="submission" date="2018-09" db="EMBL/GenBank/DDBJ databases">
        <authorList>
            <person name="Le Fleche-Mateos A."/>
        </authorList>
    </citation>
    <scope>NUCLEOTIDE SEQUENCE [LARGE SCALE GENOMIC DNA]</scope>
    <source>
        <strain evidence="3 4">DSM 30078</strain>
    </source>
</reference>
<dbReference type="CDD" id="cd05289">
    <property type="entry name" value="MDR_like_2"/>
    <property type="match status" value="1"/>
</dbReference>
<dbReference type="Gene3D" id="3.40.50.720">
    <property type="entry name" value="NAD(P)-binding Rossmann-like Domain"/>
    <property type="match status" value="1"/>
</dbReference>
<evidence type="ECO:0000256" key="1">
    <source>
        <dbReference type="ARBA" id="ARBA00023002"/>
    </source>
</evidence>
<gene>
    <name evidence="3" type="ORF">D5396_14415</name>
</gene>
<keyword evidence="1" id="KW-0560">Oxidoreductase</keyword>
<keyword evidence="4" id="KW-1185">Reference proteome</keyword>
<feature type="domain" description="Enoyl reductase (ER)" evidence="2">
    <location>
        <begin position="28"/>
        <end position="321"/>
    </location>
</feature>
<dbReference type="InterPro" id="IPR050700">
    <property type="entry name" value="YIM1/Zinc_Alcohol_DH_Fams"/>
</dbReference>